<organism evidence="2 3">
    <name type="scientific">Metabacillus sediminilitoris</name>
    <dbReference type="NCBI Taxonomy" id="2567941"/>
    <lineage>
        <taxon>Bacteria</taxon>
        <taxon>Bacillati</taxon>
        <taxon>Bacillota</taxon>
        <taxon>Bacilli</taxon>
        <taxon>Bacillales</taxon>
        <taxon>Bacillaceae</taxon>
        <taxon>Metabacillus</taxon>
    </lineage>
</organism>
<dbReference type="RefSeq" id="WP_136353716.1">
    <property type="nucleotide sequence ID" value="NZ_CP046266.1"/>
</dbReference>
<dbReference type="Gene3D" id="1.20.144.10">
    <property type="entry name" value="Phosphatidic acid phosphatase type 2/haloperoxidase"/>
    <property type="match status" value="2"/>
</dbReference>
<sequence>MKKVYLLSLLTVLFVGLVILIKTNSFVALDTSIGKAVYSIHDLGMVSVLKWIGMLGSTTGIIIVLFLFMIIFAFITKSFVPPVILFSSVLIGNIGNKLLKALIERERPSFVDHMEDGFSFPSGHVMVGLLLFGMIAYYLAGASHSKRMKQTIISSACILLLLIGLSRLLEGEHFITDVIGGFIAGGIFLLGMIAIDKIVHTKISERKVQKDVAL</sequence>
<evidence type="ECO:0000313" key="3">
    <source>
        <dbReference type="Proteomes" id="UP000310334"/>
    </source>
</evidence>
<gene>
    <name evidence="2" type="ORF">E6W99_10875</name>
</gene>
<evidence type="ECO:0000313" key="2">
    <source>
        <dbReference type="EMBL" id="THF80165.1"/>
    </source>
</evidence>
<keyword evidence="3" id="KW-1185">Reference proteome</keyword>
<dbReference type="CDD" id="cd03392">
    <property type="entry name" value="PAP2_like_2"/>
    <property type="match status" value="1"/>
</dbReference>
<dbReference type="Pfam" id="PF01569">
    <property type="entry name" value="PAP2"/>
    <property type="match status" value="1"/>
</dbReference>
<dbReference type="OrthoDB" id="9789113at2"/>
<protein>
    <submittedName>
        <fullName evidence="2">Phosphatase PAP2 family protein</fullName>
    </submittedName>
</protein>
<dbReference type="InterPro" id="IPR000326">
    <property type="entry name" value="PAP2/HPO"/>
</dbReference>
<reference evidence="2 3" key="1">
    <citation type="submission" date="2019-04" db="EMBL/GenBank/DDBJ databases">
        <title>Bacillus sediminilitoris sp. nov., isolated from a tidal flat sediment on the East China Sea.</title>
        <authorList>
            <person name="Wei Y."/>
            <person name="Mao H."/>
            <person name="Fang J."/>
        </authorList>
    </citation>
    <scope>NUCLEOTIDE SEQUENCE [LARGE SCALE GENOMIC DNA]</scope>
    <source>
        <strain evidence="2 3">DSL-17</strain>
    </source>
</reference>
<dbReference type="PANTHER" id="PTHR14969">
    <property type="entry name" value="SPHINGOSINE-1-PHOSPHATE PHOSPHOHYDROLASE"/>
    <property type="match status" value="1"/>
</dbReference>
<comment type="caution">
    <text evidence="2">The sequence shown here is derived from an EMBL/GenBank/DDBJ whole genome shotgun (WGS) entry which is preliminary data.</text>
</comment>
<dbReference type="PANTHER" id="PTHR14969:SF13">
    <property type="entry name" value="AT30094P"/>
    <property type="match status" value="1"/>
</dbReference>
<dbReference type="AlphaFoldDB" id="A0A4S4BZI0"/>
<name>A0A4S4BZI0_9BACI</name>
<dbReference type="Proteomes" id="UP000310334">
    <property type="component" value="Unassembled WGS sequence"/>
</dbReference>
<evidence type="ECO:0000259" key="1">
    <source>
        <dbReference type="SMART" id="SM00014"/>
    </source>
</evidence>
<dbReference type="SMART" id="SM00014">
    <property type="entry name" value="acidPPc"/>
    <property type="match status" value="1"/>
</dbReference>
<proteinExistence type="predicted"/>
<dbReference type="EMBL" id="SSNT01000007">
    <property type="protein sequence ID" value="THF80165.1"/>
    <property type="molecule type" value="Genomic_DNA"/>
</dbReference>
<dbReference type="SUPFAM" id="SSF48317">
    <property type="entry name" value="Acid phosphatase/Vanadium-dependent haloperoxidase"/>
    <property type="match status" value="1"/>
</dbReference>
<accession>A0A4S4BZI0</accession>
<feature type="domain" description="Phosphatidic acid phosphatase type 2/haloperoxidase" evidence="1">
    <location>
        <begin position="83"/>
        <end position="193"/>
    </location>
</feature>
<dbReference type="InterPro" id="IPR036938">
    <property type="entry name" value="PAP2/HPO_sf"/>
</dbReference>